<dbReference type="Proteomes" id="UP000764837">
    <property type="component" value="Unassembled WGS sequence"/>
</dbReference>
<protein>
    <submittedName>
        <fullName evidence="2">Uncharacterized protein</fullName>
    </submittedName>
</protein>
<organism evidence="2 3">
    <name type="scientific">Micromonospora luteifusca</name>
    <dbReference type="NCBI Taxonomy" id="709860"/>
    <lineage>
        <taxon>Bacteria</taxon>
        <taxon>Bacillati</taxon>
        <taxon>Actinomycetota</taxon>
        <taxon>Actinomycetes</taxon>
        <taxon>Micromonosporales</taxon>
        <taxon>Micromonosporaceae</taxon>
        <taxon>Micromonospora</taxon>
    </lineage>
</organism>
<evidence type="ECO:0000256" key="1">
    <source>
        <dbReference type="SAM" id="MobiDB-lite"/>
    </source>
</evidence>
<comment type="caution">
    <text evidence="2">The sequence shown here is derived from an EMBL/GenBank/DDBJ whole genome shotgun (WGS) entry which is preliminary data.</text>
</comment>
<evidence type="ECO:0000313" key="3">
    <source>
        <dbReference type="Proteomes" id="UP000764837"/>
    </source>
</evidence>
<reference evidence="2 3" key="1">
    <citation type="submission" date="2021-01" db="EMBL/GenBank/DDBJ databases">
        <title>Sequencing the genomes of 1000 actinobacteria strains.</title>
        <authorList>
            <person name="Klenk H.-P."/>
        </authorList>
    </citation>
    <scope>NUCLEOTIDE SEQUENCE [LARGE SCALE GENOMIC DNA]</scope>
    <source>
        <strain evidence="2 3">DSM 100204</strain>
    </source>
</reference>
<feature type="region of interest" description="Disordered" evidence="1">
    <location>
        <begin position="40"/>
        <end position="62"/>
    </location>
</feature>
<feature type="region of interest" description="Disordered" evidence="1">
    <location>
        <begin position="1"/>
        <end position="22"/>
    </location>
</feature>
<keyword evidence="3" id="KW-1185">Reference proteome</keyword>
<evidence type="ECO:0000313" key="2">
    <source>
        <dbReference type="EMBL" id="MBM7490827.1"/>
    </source>
</evidence>
<sequence length="62" mass="6720">MKPGMGISERFERFQPVGSTAGSYRQATFPYAMVYSAKRLPGHAGSGTRQPDTPPHGGQPIR</sequence>
<name>A0ABS2LRR8_9ACTN</name>
<dbReference type="EMBL" id="JAFBBP010000001">
    <property type="protein sequence ID" value="MBM7490827.1"/>
    <property type="molecule type" value="Genomic_DNA"/>
</dbReference>
<gene>
    <name evidence="2" type="ORF">JOD64_002049</name>
</gene>
<proteinExistence type="predicted"/>
<accession>A0ABS2LRR8</accession>